<dbReference type="GO" id="GO:0005525">
    <property type="term" value="F:GTP binding"/>
    <property type="evidence" value="ECO:0007669"/>
    <property type="project" value="UniProtKB-KW"/>
</dbReference>
<dbReference type="Proteomes" id="UP000182771">
    <property type="component" value="Unassembled WGS sequence"/>
</dbReference>
<feature type="binding site" evidence="14">
    <location>
        <position position="26"/>
    </location>
    <ligand>
        <name>Mg(2+)</name>
        <dbReference type="ChEBI" id="CHEBI:18420"/>
        <label>2</label>
    </ligand>
</feature>
<keyword evidence="3" id="KW-1003">Cell membrane</keyword>
<evidence type="ECO:0000256" key="5">
    <source>
        <dbReference type="ARBA" id="ARBA00022692"/>
    </source>
</evidence>
<keyword evidence="6 13" id="KW-0547">Nucleotide-binding</keyword>
<dbReference type="EMBL" id="FNND01000010">
    <property type="protein sequence ID" value="SDX16041.1"/>
    <property type="molecule type" value="Genomic_DNA"/>
</dbReference>
<evidence type="ECO:0000313" key="17">
    <source>
        <dbReference type="EMBL" id="SDX16041.1"/>
    </source>
</evidence>
<keyword evidence="14" id="KW-0479">Metal-binding</keyword>
<evidence type="ECO:0000259" key="16">
    <source>
        <dbReference type="PROSITE" id="PS51711"/>
    </source>
</evidence>
<accession>A0A1H2ZF69</accession>
<dbReference type="GeneID" id="85017219"/>
<dbReference type="GO" id="GO:0015093">
    <property type="term" value="F:ferrous iron transmembrane transporter activity"/>
    <property type="evidence" value="ECO:0007669"/>
    <property type="project" value="UniProtKB-UniRule"/>
</dbReference>
<feature type="binding site" evidence="13">
    <location>
        <begin position="12"/>
        <end position="19"/>
    </location>
    <ligand>
        <name>GTP</name>
        <dbReference type="ChEBI" id="CHEBI:37565"/>
        <label>1</label>
    </ligand>
</feature>
<comment type="similarity">
    <text evidence="15">Belongs to the TRAFAC class TrmE-Era-EngA-EngB-Septin-like GTPase superfamily. FeoB GTPase (TC 9.A.8) family.</text>
</comment>
<dbReference type="InterPro" id="IPR006073">
    <property type="entry name" value="GTP-bd"/>
</dbReference>
<keyword evidence="5 15" id="KW-0812">Transmembrane</keyword>
<keyword evidence="4 15" id="KW-0410">Iron transport</keyword>
<dbReference type="RefSeq" id="WP_016421187.1">
    <property type="nucleotide sequence ID" value="NZ_FNND01000010.1"/>
</dbReference>
<feature type="transmembrane region" description="Helical" evidence="15">
    <location>
        <begin position="447"/>
        <end position="468"/>
    </location>
</feature>
<comment type="subcellular location">
    <subcellularLocation>
        <location evidence="15">Cell inner membrane</location>
        <topology evidence="15">Multi-pass membrane protein</topology>
    </subcellularLocation>
    <subcellularLocation>
        <location evidence="1">Cell membrane</location>
        <topology evidence="1">Multi-pass membrane protein</topology>
    </subcellularLocation>
</comment>
<keyword evidence="7 15" id="KW-1133">Transmembrane helix</keyword>
<comment type="function">
    <text evidence="15">Probable transporter of a GTP-driven Fe(2+) uptake system.</text>
</comment>
<feature type="domain" description="FeoB-type G" evidence="16">
    <location>
        <begin position="5"/>
        <end position="172"/>
    </location>
</feature>
<keyword evidence="8 15" id="KW-0408">Iron</keyword>
<dbReference type="Gene3D" id="3.40.50.300">
    <property type="entry name" value="P-loop containing nucleotide triphosphate hydrolases"/>
    <property type="match status" value="1"/>
</dbReference>
<dbReference type="GO" id="GO:0046872">
    <property type="term" value="F:metal ion binding"/>
    <property type="evidence" value="ECO:0007669"/>
    <property type="project" value="UniProtKB-KW"/>
</dbReference>
<dbReference type="OrthoDB" id="9809127at2"/>
<dbReference type="Pfam" id="PF07670">
    <property type="entry name" value="Gate"/>
    <property type="match status" value="2"/>
</dbReference>
<dbReference type="InterPro" id="IPR027417">
    <property type="entry name" value="P-loop_NTPase"/>
</dbReference>
<feature type="binding site" evidence="13">
    <location>
        <begin position="123"/>
        <end position="126"/>
    </location>
    <ligand>
        <name>GTP</name>
        <dbReference type="ChEBI" id="CHEBI:37565"/>
        <label>1</label>
    </ligand>
</feature>
<feature type="binding site" evidence="13">
    <location>
        <begin position="59"/>
        <end position="62"/>
    </location>
    <ligand>
        <name>GTP</name>
        <dbReference type="ChEBI" id="CHEBI:37565"/>
        <label>1</label>
    </ligand>
</feature>
<dbReference type="PANTHER" id="PTHR43185">
    <property type="entry name" value="FERROUS IRON TRANSPORT PROTEIN B"/>
    <property type="match status" value="1"/>
</dbReference>
<evidence type="ECO:0000256" key="11">
    <source>
        <dbReference type="ARBA" id="ARBA00023136"/>
    </source>
</evidence>
<dbReference type="InterPro" id="IPR030389">
    <property type="entry name" value="G_FEOB_dom"/>
</dbReference>
<evidence type="ECO:0000256" key="13">
    <source>
        <dbReference type="PIRSR" id="PIRSR603373-1"/>
    </source>
</evidence>
<keyword evidence="18" id="KW-1185">Reference proteome</keyword>
<keyword evidence="11 15" id="KW-0472">Membrane</keyword>
<proteinExistence type="inferred from homology"/>
<evidence type="ECO:0000256" key="14">
    <source>
        <dbReference type="PIRSR" id="PIRSR603373-2"/>
    </source>
</evidence>
<evidence type="ECO:0000256" key="15">
    <source>
        <dbReference type="RuleBase" id="RU362098"/>
    </source>
</evidence>
<dbReference type="Pfam" id="PF02421">
    <property type="entry name" value="FeoB_N"/>
    <property type="match status" value="1"/>
</dbReference>
<evidence type="ECO:0000256" key="4">
    <source>
        <dbReference type="ARBA" id="ARBA00022496"/>
    </source>
</evidence>
<gene>
    <name evidence="17" type="ORF">SAMN05444420_11018</name>
</gene>
<evidence type="ECO:0000256" key="12">
    <source>
        <dbReference type="NCBIfam" id="TIGR00437"/>
    </source>
</evidence>
<evidence type="ECO:0000313" key="18">
    <source>
        <dbReference type="Proteomes" id="UP000182771"/>
    </source>
</evidence>
<organism evidence="17 18">
    <name type="scientific">Capnocytophaga granulosa</name>
    <dbReference type="NCBI Taxonomy" id="45242"/>
    <lineage>
        <taxon>Bacteria</taxon>
        <taxon>Pseudomonadati</taxon>
        <taxon>Bacteroidota</taxon>
        <taxon>Flavobacteriia</taxon>
        <taxon>Flavobacteriales</taxon>
        <taxon>Flavobacteriaceae</taxon>
        <taxon>Capnocytophaga</taxon>
    </lineage>
</organism>
<feature type="transmembrane region" description="Helical" evidence="15">
    <location>
        <begin position="507"/>
        <end position="526"/>
    </location>
</feature>
<keyword evidence="10 13" id="KW-0342">GTP-binding</keyword>
<evidence type="ECO:0000256" key="10">
    <source>
        <dbReference type="ARBA" id="ARBA00023134"/>
    </source>
</evidence>
<feature type="binding site" evidence="14">
    <location>
        <position position="27"/>
    </location>
    <ligand>
        <name>Mg(2+)</name>
        <dbReference type="ChEBI" id="CHEBI:18420"/>
        <label>2</label>
    </ligand>
</feature>
<dbReference type="PANTHER" id="PTHR43185:SF1">
    <property type="entry name" value="FE(2+) TRANSPORTER FEOB"/>
    <property type="match status" value="1"/>
</dbReference>
<evidence type="ECO:0000256" key="8">
    <source>
        <dbReference type="ARBA" id="ARBA00023004"/>
    </source>
</evidence>
<dbReference type="InterPro" id="IPR011642">
    <property type="entry name" value="Gate_dom"/>
</dbReference>
<feature type="binding site" evidence="13">
    <location>
        <begin position="37"/>
        <end position="41"/>
    </location>
    <ligand>
        <name>GTP</name>
        <dbReference type="ChEBI" id="CHEBI:37565"/>
        <label>1</label>
    </ligand>
</feature>
<feature type="transmembrane region" description="Helical" evidence="15">
    <location>
        <begin position="409"/>
        <end position="435"/>
    </location>
</feature>
<evidence type="ECO:0000256" key="7">
    <source>
        <dbReference type="ARBA" id="ARBA00022989"/>
    </source>
</evidence>
<feature type="transmembrane region" description="Helical" evidence="15">
    <location>
        <begin position="331"/>
        <end position="355"/>
    </location>
</feature>
<dbReference type="NCBIfam" id="TIGR00437">
    <property type="entry name" value="feoB"/>
    <property type="match status" value="1"/>
</dbReference>
<dbReference type="InterPro" id="IPR050860">
    <property type="entry name" value="FeoB_GTPase"/>
</dbReference>
<dbReference type="PROSITE" id="PS51711">
    <property type="entry name" value="G_FEOB"/>
    <property type="match status" value="1"/>
</dbReference>
<keyword evidence="9" id="KW-0406">Ion transport</keyword>
<feature type="transmembrane region" description="Helical" evidence="15">
    <location>
        <begin position="644"/>
        <end position="669"/>
    </location>
</feature>
<dbReference type="InterPro" id="IPR003373">
    <property type="entry name" value="Fe2_transport_prot-B"/>
</dbReference>
<evidence type="ECO:0000256" key="9">
    <source>
        <dbReference type="ARBA" id="ARBA00023065"/>
    </source>
</evidence>
<sequence>MSKHEIKVALIGNPNVGKSSIFNLLTGMNQHVGNYPGVTVDKKVGFCKLSQTINARIYDLPGTYSTNPNSMDEKVAISCLLDKDDIDFPDVVVLVADVENLKQNLYLYTQIKDFGIPMILAINMADRMKPRGITIDIPALEAALHTRIALVSTRQKMGIEELKELIINYKKLPLEKVIDINRIDPTYFKTLKEKFPNEELGKLWMVISQNFEVIGALRKVEIQKEHIKTEAEIKKMQQRETILRYQAINHALKDTYKVTAVGTRALLDKILLHKVWGYVIFMAILLLIFQMIFYVSEYPKGWIESALGWVGTWIGNVLPEGSLTSLLVDGVIPGLTAVVSFVPQIALLFFFISLLEESGYMSRVVFLMDRIMRPFGLNGKGTIPLISGAACAIPAVMATRTIESWRERLIAILVTPFITCSARLPIYLIMIKLVIPEGNYFFFNNQAVALFLLYMFGVFMAIFSAWLLSKFLVLKNAFQTHFIVEMPTYKVPLARNVLLTVYDKSKAFVLSAGKIIFFMTVLIWFLQTHGLSEKYHNAEVHTEQLASQYGWDEDEKEHYLLSYRTENSLLGNMGKFVEPVFRPLGYDWKISIAVLGSFAARETFVSTLATIYSLGEVDVEEGEAEQRTVVARLQQEMRPDGTPVFNLATGVSILLFFASAMQCISTFAIVRKETNSWKWAILQWVFMTGFAYLSAFAAYQLLS</sequence>
<dbReference type="AlphaFoldDB" id="A0A1H2ZF69"/>
<dbReference type="GO" id="GO:0005886">
    <property type="term" value="C:plasma membrane"/>
    <property type="evidence" value="ECO:0007669"/>
    <property type="project" value="UniProtKB-SubCell"/>
</dbReference>
<dbReference type="Pfam" id="PF07664">
    <property type="entry name" value="FeoB_C"/>
    <property type="match status" value="1"/>
</dbReference>
<dbReference type="CDD" id="cd01879">
    <property type="entry name" value="FeoB"/>
    <property type="match status" value="1"/>
</dbReference>
<name>A0A1H2ZF69_9FLAO</name>
<evidence type="ECO:0000256" key="3">
    <source>
        <dbReference type="ARBA" id="ARBA00022475"/>
    </source>
</evidence>
<comment type="caution">
    <text evidence="17">The sequence shown here is derived from an EMBL/GenBank/DDBJ whole genome shotgun (WGS) entry which is preliminary data.</text>
</comment>
<dbReference type="PRINTS" id="PR00326">
    <property type="entry name" value="GTP1OBG"/>
</dbReference>
<evidence type="ECO:0000256" key="1">
    <source>
        <dbReference type="ARBA" id="ARBA00004651"/>
    </source>
</evidence>
<feature type="transmembrane region" description="Helical" evidence="15">
    <location>
        <begin position="681"/>
        <end position="702"/>
    </location>
</feature>
<feature type="transmembrane region" description="Helical" evidence="15">
    <location>
        <begin position="275"/>
        <end position="295"/>
    </location>
</feature>
<feature type="binding site" evidence="14">
    <location>
        <position position="23"/>
    </location>
    <ligand>
        <name>Mg(2+)</name>
        <dbReference type="ChEBI" id="CHEBI:18420"/>
        <label>2</label>
    </ligand>
</feature>
<keyword evidence="2 15" id="KW-0813">Transport</keyword>
<dbReference type="InterPro" id="IPR011640">
    <property type="entry name" value="Fe2_transport_prot_B_C"/>
</dbReference>
<evidence type="ECO:0000256" key="2">
    <source>
        <dbReference type="ARBA" id="ARBA00022448"/>
    </source>
</evidence>
<evidence type="ECO:0000256" key="6">
    <source>
        <dbReference type="ARBA" id="ARBA00022741"/>
    </source>
</evidence>
<dbReference type="SUPFAM" id="SSF52540">
    <property type="entry name" value="P-loop containing nucleoside triphosphate hydrolases"/>
    <property type="match status" value="1"/>
</dbReference>
<protein>
    <recommendedName>
        <fullName evidence="12 15">Ferrous iron transport protein B</fullName>
    </recommendedName>
</protein>
<keyword evidence="14" id="KW-0460">Magnesium</keyword>
<reference evidence="17 18" key="1">
    <citation type="submission" date="2016-10" db="EMBL/GenBank/DDBJ databases">
        <authorList>
            <person name="Varghese N."/>
            <person name="Submissions S."/>
        </authorList>
    </citation>
    <scope>NUCLEOTIDE SEQUENCE [LARGE SCALE GENOMIC DNA]</scope>
    <source>
        <strain evidence="17 18">DSM 11449</strain>
    </source>
</reference>
<feature type="transmembrane region" description="Helical" evidence="15">
    <location>
        <begin position="375"/>
        <end position="397"/>
    </location>
</feature>